<dbReference type="Proteomes" id="UP000053558">
    <property type="component" value="Unassembled WGS sequence"/>
</dbReference>
<protein>
    <submittedName>
        <fullName evidence="1">Uncharacterized protein</fullName>
    </submittedName>
</protein>
<dbReference type="RefSeq" id="XP_007772324.1">
    <property type="nucleotide sequence ID" value="XM_007774134.1"/>
</dbReference>
<proteinExistence type="predicted"/>
<organism evidence="1 2">
    <name type="scientific">Coniophora puteana (strain RWD-64-598)</name>
    <name type="common">Brown rot fungus</name>
    <dbReference type="NCBI Taxonomy" id="741705"/>
    <lineage>
        <taxon>Eukaryota</taxon>
        <taxon>Fungi</taxon>
        <taxon>Dikarya</taxon>
        <taxon>Basidiomycota</taxon>
        <taxon>Agaricomycotina</taxon>
        <taxon>Agaricomycetes</taxon>
        <taxon>Agaricomycetidae</taxon>
        <taxon>Boletales</taxon>
        <taxon>Coniophorineae</taxon>
        <taxon>Coniophoraceae</taxon>
        <taxon>Coniophora</taxon>
    </lineage>
</organism>
<comment type="caution">
    <text evidence="1">The sequence shown here is derived from an EMBL/GenBank/DDBJ whole genome shotgun (WGS) entry which is preliminary data.</text>
</comment>
<gene>
    <name evidence="1" type="ORF">CONPUDRAFT_139105</name>
</gene>
<sequence>MLRVEYKKVDSCRILSPPLLVPLFAGSAGADMTTAASSSLSPQMIACELRCNLDTGGGAGHHADPPPQTVMCLRQHRLSAGGRGLWLSLMHDTMLATNERLQIPRVAGQGRLHSSRPADCRI</sequence>
<dbReference type="AlphaFoldDB" id="A0A5M3MG97"/>
<evidence type="ECO:0000313" key="2">
    <source>
        <dbReference type="Proteomes" id="UP000053558"/>
    </source>
</evidence>
<accession>A0A5M3MG97</accession>
<dbReference type="EMBL" id="JH711583">
    <property type="protein sequence ID" value="EIW78077.1"/>
    <property type="molecule type" value="Genomic_DNA"/>
</dbReference>
<keyword evidence="2" id="KW-1185">Reference proteome</keyword>
<feature type="non-terminal residue" evidence="1">
    <location>
        <position position="122"/>
    </location>
</feature>
<name>A0A5M3MG97_CONPW</name>
<reference evidence="2" key="1">
    <citation type="journal article" date="2012" name="Science">
        <title>The Paleozoic origin of enzymatic lignin decomposition reconstructed from 31 fungal genomes.</title>
        <authorList>
            <person name="Floudas D."/>
            <person name="Binder M."/>
            <person name="Riley R."/>
            <person name="Barry K."/>
            <person name="Blanchette R.A."/>
            <person name="Henrissat B."/>
            <person name="Martinez A.T."/>
            <person name="Otillar R."/>
            <person name="Spatafora J.W."/>
            <person name="Yadav J.S."/>
            <person name="Aerts A."/>
            <person name="Benoit I."/>
            <person name="Boyd A."/>
            <person name="Carlson A."/>
            <person name="Copeland A."/>
            <person name="Coutinho P.M."/>
            <person name="de Vries R.P."/>
            <person name="Ferreira P."/>
            <person name="Findley K."/>
            <person name="Foster B."/>
            <person name="Gaskell J."/>
            <person name="Glotzer D."/>
            <person name="Gorecki P."/>
            <person name="Heitman J."/>
            <person name="Hesse C."/>
            <person name="Hori C."/>
            <person name="Igarashi K."/>
            <person name="Jurgens J.A."/>
            <person name="Kallen N."/>
            <person name="Kersten P."/>
            <person name="Kohler A."/>
            <person name="Kuees U."/>
            <person name="Kumar T.K.A."/>
            <person name="Kuo A."/>
            <person name="LaButti K."/>
            <person name="Larrondo L.F."/>
            <person name="Lindquist E."/>
            <person name="Ling A."/>
            <person name="Lombard V."/>
            <person name="Lucas S."/>
            <person name="Lundell T."/>
            <person name="Martin R."/>
            <person name="McLaughlin D.J."/>
            <person name="Morgenstern I."/>
            <person name="Morin E."/>
            <person name="Murat C."/>
            <person name="Nagy L.G."/>
            <person name="Nolan M."/>
            <person name="Ohm R.A."/>
            <person name="Patyshakuliyeva A."/>
            <person name="Rokas A."/>
            <person name="Ruiz-Duenas F.J."/>
            <person name="Sabat G."/>
            <person name="Salamov A."/>
            <person name="Samejima M."/>
            <person name="Schmutz J."/>
            <person name="Slot J.C."/>
            <person name="St John F."/>
            <person name="Stenlid J."/>
            <person name="Sun H."/>
            <person name="Sun S."/>
            <person name="Syed K."/>
            <person name="Tsang A."/>
            <person name="Wiebenga A."/>
            <person name="Young D."/>
            <person name="Pisabarro A."/>
            <person name="Eastwood D.C."/>
            <person name="Martin F."/>
            <person name="Cullen D."/>
            <person name="Grigoriev I.V."/>
            <person name="Hibbett D.S."/>
        </authorList>
    </citation>
    <scope>NUCLEOTIDE SEQUENCE [LARGE SCALE GENOMIC DNA]</scope>
    <source>
        <strain evidence="2">RWD-64-598 SS2</strain>
    </source>
</reference>
<dbReference type="KEGG" id="cput:CONPUDRAFT_139105"/>
<dbReference type="GeneID" id="19201296"/>
<evidence type="ECO:0000313" key="1">
    <source>
        <dbReference type="EMBL" id="EIW78077.1"/>
    </source>
</evidence>